<evidence type="ECO:0000313" key="4">
    <source>
        <dbReference type="Proteomes" id="UP000016932"/>
    </source>
</evidence>
<dbReference type="eggNOG" id="KOG1437">
    <property type="taxonomic scope" value="Eukaryota"/>
</dbReference>
<dbReference type="PANTHER" id="PTHR10900">
    <property type="entry name" value="PERIOSTIN-RELATED"/>
    <property type="match status" value="1"/>
</dbReference>
<feature type="chain" id="PRO_5004032043" description="FAS1 domain-containing protein" evidence="1">
    <location>
        <begin position="18"/>
        <end position="317"/>
    </location>
</feature>
<sequence>MLRYPLLLIAYLAATRSQSLQKALDTESSASTFHSLLQQFELLETFDSLSNVTILAPTNQAYNDLAPRGFNVSEVPAPVAKALLSYHALQGVYMADDLGKAAIVTHSHLVPPALTNVTKGAAVKLSRGNAGQVVTESGLQVIGGSEHSNVIFDKGVIHILNSSMVLPQNISVTAEVNDLTTFLDAVEQAGLIPEFESQADVTLLIPHNEALHGLQQLIKLLPTEQMTAILRYHVIPHKVLYQGIIPHGKSTYDTLQGSTVTIEHQGDVELTVNGKEIIRSDLLLYGGVAHIIDGLLIPEQGTTNVQKLSICCSSFAK</sequence>
<dbReference type="PROSITE" id="PS50213">
    <property type="entry name" value="FAS1"/>
    <property type="match status" value="2"/>
</dbReference>
<dbReference type="AlphaFoldDB" id="M3B4P0"/>
<dbReference type="Pfam" id="PF02469">
    <property type="entry name" value="Fasciclin"/>
    <property type="match status" value="2"/>
</dbReference>
<evidence type="ECO:0000259" key="2">
    <source>
        <dbReference type="PROSITE" id="PS50213"/>
    </source>
</evidence>
<evidence type="ECO:0000256" key="1">
    <source>
        <dbReference type="SAM" id="SignalP"/>
    </source>
</evidence>
<dbReference type="Gene3D" id="2.30.180.10">
    <property type="entry name" value="FAS1 domain"/>
    <property type="match status" value="2"/>
</dbReference>
<dbReference type="RefSeq" id="XP_007924941.1">
    <property type="nucleotide sequence ID" value="XM_007926750.1"/>
</dbReference>
<keyword evidence="4" id="KW-1185">Reference proteome</keyword>
<dbReference type="InterPro" id="IPR036378">
    <property type="entry name" value="FAS1_dom_sf"/>
</dbReference>
<dbReference type="PANTHER" id="PTHR10900:SF77">
    <property type="entry name" value="FI19380P1"/>
    <property type="match status" value="1"/>
</dbReference>
<proteinExistence type="predicted"/>
<dbReference type="EMBL" id="KB446557">
    <property type="protein sequence ID" value="EME84317.1"/>
    <property type="molecule type" value="Genomic_DNA"/>
</dbReference>
<accession>M3B4P0</accession>
<dbReference type="GeneID" id="19330996"/>
<protein>
    <recommendedName>
        <fullName evidence="2">FAS1 domain-containing protein</fullName>
    </recommendedName>
</protein>
<evidence type="ECO:0000313" key="3">
    <source>
        <dbReference type="EMBL" id="EME84317.1"/>
    </source>
</evidence>
<dbReference type="Proteomes" id="UP000016932">
    <property type="component" value="Unassembled WGS sequence"/>
</dbReference>
<name>M3B4P0_PSEFD</name>
<dbReference type="InterPro" id="IPR000782">
    <property type="entry name" value="FAS1_domain"/>
</dbReference>
<dbReference type="VEuPathDB" id="FungiDB:MYCFIDRAFT_135682"/>
<dbReference type="SUPFAM" id="SSF82153">
    <property type="entry name" value="FAS1 domain"/>
    <property type="match status" value="2"/>
</dbReference>
<feature type="domain" description="FAS1" evidence="2">
    <location>
        <begin position="17"/>
        <end position="164"/>
    </location>
</feature>
<organism evidence="3 4">
    <name type="scientific">Pseudocercospora fijiensis (strain CIRAD86)</name>
    <name type="common">Black leaf streak disease fungus</name>
    <name type="synonym">Mycosphaerella fijiensis</name>
    <dbReference type="NCBI Taxonomy" id="383855"/>
    <lineage>
        <taxon>Eukaryota</taxon>
        <taxon>Fungi</taxon>
        <taxon>Dikarya</taxon>
        <taxon>Ascomycota</taxon>
        <taxon>Pezizomycotina</taxon>
        <taxon>Dothideomycetes</taxon>
        <taxon>Dothideomycetidae</taxon>
        <taxon>Mycosphaerellales</taxon>
        <taxon>Mycosphaerellaceae</taxon>
        <taxon>Pseudocercospora</taxon>
    </lineage>
</organism>
<dbReference type="SMART" id="SM00554">
    <property type="entry name" value="FAS1"/>
    <property type="match status" value="2"/>
</dbReference>
<feature type="signal peptide" evidence="1">
    <location>
        <begin position="1"/>
        <end position="17"/>
    </location>
</feature>
<dbReference type="GO" id="GO:0016236">
    <property type="term" value="P:macroautophagy"/>
    <property type="evidence" value="ECO:0007669"/>
    <property type="project" value="TreeGrafter"/>
</dbReference>
<keyword evidence="1" id="KW-0732">Signal</keyword>
<dbReference type="KEGG" id="pfj:MYCFIDRAFT_135682"/>
<feature type="domain" description="FAS1" evidence="2">
    <location>
        <begin position="166"/>
        <end position="296"/>
    </location>
</feature>
<dbReference type="HOGENOM" id="CLU_031281_2_0_1"/>
<dbReference type="OrthoDB" id="286301at2759"/>
<dbReference type="STRING" id="383855.M3B4P0"/>
<gene>
    <name evidence="3" type="ORF">MYCFIDRAFT_135682</name>
</gene>
<dbReference type="InterPro" id="IPR050904">
    <property type="entry name" value="Adhesion/Biosynth-related"/>
</dbReference>
<dbReference type="GO" id="GO:0000329">
    <property type="term" value="C:fungal-type vacuole membrane"/>
    <property type="evidence" value="ECO:0007669"/>
    <property type="project" value="TreeGrafter"/>
</dbReference>
<reference evidence="3 4" key="1">
    <citation type="journal article" date="2012" name="PLoS Pathog.">
        <title>Diverse lifestyles and strategies of plant pathogenesis encoded in the genomes of eighteen Dothideomycetes fungi.</title>
        <authorList>
            <person name="Ohm R.A."/>
            <person name="Feau N."/>
            <person name="Henrissat B."/>
            <person name="Schoch C.L."/>
            <person name="Horwitz B.A."/>
            <person name="Barry K.W."/>
            <person name="Condon B.J."/>
            <person name="Copeland A.C."/>
            <person name="Dhillon B."/>
            <person name="Glaser F."/>
            <person name="Hesse C.N."/>
            <person name="Kosti I."/>
            <person name="LaButti K."/>
            <person name="Lindquist E.A."/>
            <person name="Lucas S."/>
            <person name="Salamov A.A."/>
            <person name="Bradshaw R.E."/>
            <person name="Ciuffetti L."/>
            <person name="Hamelin R.C."/>
            <person name="Kema G.H.J."/>
            <person name="Lawrence C."/>
            <person name="Scott J.A."/>
            <person name="Spatafora J.W."/>
            <person name="Turgeon B.G."/>
            <person name="de Wit P.J.G.M."/>
            <person name="Zhong S."/>
            <person name="Goodwin S.B."/>
            <person name="Grigoriev I.V."/>
        </authorList>
    </citation>
    <scope>NUCLEOTIDE SEQUENCE [LARGE SCALE GENOMIC DNA]</scope>
    <source>
        <strain evidence="3 4">CIRAD86</strain>
    </source>
</reference>